<reference evidence="1 2" key="2">
    <citation type="journal article" date="2011" name="J. Bacteriol.">
        <title>Complete genome sequences for the anaerobic, extremely thermophilic plant biomass-degrading bacteria Caldicellulosiruptor hydrothermalis, Caldicellulosiruptor kristjanssonii, Caldicellulosiruptor kronotskyensis, Caldicellulosiruptor owensenis, and Caldicellulosiruptor lactoaceticus.</title>
        <authorList>
            <person name="Blumer-Schuette S.E."/>
            <person name="Ozdemir I."/>
            <person name="Mistry D."/>
            <person name="Lucas S."/>
            <person name="Lapidus A."/>
            <person name="Cheng J.F."/>
            <person name="Goodwin L.A."/>
            <person name="Pitluck S."/>
            <person name="Land M.L."/>
            <person name="Hauser L.J."/>
            <person name="Woyke T."/>
            <person name="Mikhailova N."/>
            <person name="Pati A."/>
            <person name="Kyrpides N.C."/>
            <person name="Ivanova N."/>
            <person name="Detter J.C."/>
            <person name="Walston-Davenport K."/>
            <person name="Han S."/>
            <person name="Adams M.W."/>
            <person name="Kelly R.M."/>
        </authorList>
    </citation>
    <scope>NUCLEOTIDE SEQUENCE [LARGE SCALE GENOMIC DNA]</scope>
    <source>
        <strain evidence="2">DSM 18902 / VKM B-2412 / 2002</strain>
    </source>
</reference>
<gene>
    <name evidence="1" type="ordered locus">Calkro_1938</name>
</gene>
<dbReference type="Proteomes" id="UP000006835">
    <property type="component" value="Chromosome"/>
</dbReference>
<reference key="1">
    <citation type="submission" date="2010-11" db="EMBL/GenBank/DDBJ databases">
        <title>Complete sequence of Caldicellulosiruptor kronotskyensis 2002.</title>
        <authorList>
            <consortium name="US DOE Joint Genome Institute"/>
            <person name="Lucas S."/>
            <person name="Copeland A."/>
            <person name="Lapidus A."/>
            <person name="Cheng J.-F."/>
            <person name="Bruce D."/>
            <person name="Goodwin L."/>
            <person name="Pitluck S."/>
            <person name="Davenport K."/>
            <person name="Detter J.C."/>
            <person name="Han C."/>
            <person name="Tapia R."/>
            <person name="Land M."/>
            <person name="Hauser L."/>
            <person name="Jeffries C."/>
            <person name="Kyrpides N."/>
            <person name="Ivanova N."/>
            <person name="Mikhailova N."/>
            <person name="Blumer-Schuette S.E."/>
            <person name="Kelly R.M."/>
            <person name="Woyke T."/>
        </authorList>
    </citation>
    <scope>NUCLEOTIDE SEQUENCE</scope>
    <source>
        <strain>2002</strain>
    </source>
</reference>
<organism evidence="1 2">
    <name type="scientific">Caldicellulosiruptor kronotskyensis (strain DSM 18902 / VKM B-2412 / 2002)</name>
    <dbReference type="NCBI Taxonomy" id="632348"/>
    <lineage>
        <taxon>Bacteria</taxon>
        <taxon>Bacillati</taxon>
        <taxon>Bacillota</taxon>
        <taxon>Bacillota incertae sedis</taxon>
        <taxon>Caldicellulosiruptorales</taxon>
        <taxon>Caldicellulosiruptoraceae</taxon>
        <taxon>Caldicellulosiruptor</taxon>
    </lineage>
</organism>
<protein>
    <submittedName>
        <fullName evidence="1">Uncharacterized protein</fullName>
    </submittedName>
</protein>
<keyword evidence="2" id="KW-1185">Reference proteome</keyword>
<sequence length="86" mass="10138">MCGCPHEEPYFFIFFFTNRKYTGRPSNVIRTEKIESVGFENMLFTRMYKPLKIATSGVIGYKNVLYPSLFFPSLFRLINIPIKNRT</sequence>
<dbReference type="EMBL" id="CP002330">
    <property type="protein sequence ID" value="ADQ46782.1"/>
    <property type="molecule type" value="Genomic_DNA"/>
</dbReference>
<dbReference type="HOGENOM" id="CLU_2491997_0_0_9"/>
<name>E4SGA7_CALK2</name>
<evidence type="ECO:0000313" key="2">
    <source>
        <dbReference type="Proteomes" id="UP000006835"/>
    </source>
</evidence>
<dbReference type="AlphaFoldDB" id="E4SGA7"/>
<evidence type="ECO:0000313" key="1">
    <source>
        <dbReference type="EMBL" id="ADQ46782.1"/>
    </source>
</evidence>
<proteinExistence type="predicted"/>
<dbReference type="KEGG" id="ckn:Calkro_1938"/>
<accession>E4SGA7</accession>